<name>M7BN97_CHEMY</name>
<organism evidence="3 4">
    <name type="scientific">Chelonia mydas</name>
    <name type="common">Green sea-turtle</name>
    <name type="synonym">Chelonia agassizi</name>
    <dbReference type="NCBI Taxonomy" id="8469"/>
    <lineage>
        <taxon>Eukaryota</taxon>
        <taxon>Metazoa</taxon>
        <taxon>Chordata</taxon>
        <taxon>Craniata</taxon>
        <taxon>Vertebrata</taxon>
        <taxon>Euteleostomi</taxon>
        <taxon>Archelosauria</taxon>
        <taxon>Testudinata</taxon>
        <taxon>Testudines</taxon>
        <taxon>Cryptodira</taxon>
        <taxon>Durocryptodira</taxon>
        <taxon>Americhelydia</taxon>
        <taxon>Chelonioidea</taxon>
        <taxon>Cheloniidae</taxon>
        <taxon>Chelonia</taxon>
    </lineage>
</organism>
<dbReference type="EMBL" id="KB518693">
    <property type="protein sequence ID" value="EMP38704.1"/>
    <property type="molecule type" value="Genomic_DNA"/>
</dbReference>
<feature type="transmembrane region" description="Helical" evidence="2">
    <location>
        <begin position="184"/>
        <end position="203"/>
    </location>
</feature>
<feature type="region of interest" description="Disordered" evidence="1">
    <location>
        <begin position="63"/>
        <end position="87"/>
    </location>
</feature>
<keyword evidence="4" id="KW-1185">Reference proteome</keyword>
<feature type="compositionally biased region" description="Polar residues" evidence="1">
    <location>
        <begin position="70"/>
        <end position="86"/>
    </location>
</feature>
<dbReference type="Proteomes" id="UP000031443">
    <property type="component" value="Unassembled WGS sequence"/>
</dbReference>
<accession>M7BN97</accession>
<evidence type="ECO:0000256" key="1">
    <source>
        <dbReference type="SAM" id="MobiDB-lite"/>
    </source>
</evidence>
<sequence>MAAAPPSTLLPPLAPVEFRSRQQSDQGLFIASTLDAINRSPIDRSLPADPVLAGGLSWSPYPFPHPSPLSQPGKNERTTGGSQFEPTGTWKMWKENRQCISQVAFLTQERRNPQSVLEGPGELAAYLADSPSPPGLYRIMLLESRYMTAVADSQEGNLTEKNTGTPYHGKHAARSAQLIDTAAVVSWVLLAADSAVGLLTIVIHRFRCNSALLQLGGSILVLLGAANRHHTQLPLQLCSAAIVSIANFSILSVMGSRIRVFFFGKCARC</sequence>
<reference evidence="4" key="1">
    <citation type="journal article" date="2013" name="Nat. Genet.">
        <title>The draft genomes of soft-shell turtle and green sea turtle yield insights into the development and evolution of the turtle-specific body plan.</title>
        <authorList>
            <person name="Wang Z."/>
            <person name="Pascual-Anaya J."/>
            <person name="Zadissa A."/>
            <person name="Li W."/>
            <person name="Niimura Y."/>
            <person name="Huang Z."/>
            <person name="Li C."/>
            <person name="White S."/>
            <person name="Xiong Z."/>
            <person name="Fang D."/>
            <person name="Wang B."/>
            <person name="Ming Y."/>
            <person name="Chen Y."/>
            <person name="Zheng Y."/>
            <person name="Kuraku S."/>
            <person name="Pignatelli M."/>
            <person name="Herrero J."/>
            <person name="Beal K."/>
            <person name="Nozawa M."/>
            <person name="Li Q."/>
            <person name="Wang J."/>
            <person name="Zhang H."/>
            <person name="Yu L."/>
            <person name="Shigenobu S."/>
            <person name="Wang J."/>
            <person name="Liu J."/>
            <person name="Flicek P."/>
            <person name="Searle S."/>
            <person name="Wang J."/>
            <person name="Kuratani S."/>
            <person name="Yin Y."/>
            <person name="Aken B."/>
            <person name="Zhang G."/>
            <person name="Irie N."/>
        </authorList>
    </citation>
    <scope>NUCLEOTIDE SEQUENCE [LARGE SCALE GENOMIC DNA]</scope>
</reference>
<protein>
    <submittedName>
        <fullName evidence="3">Uncharacterized protein</fullName>
    </submittedName>
</protein>
<evidence type="ECO:0000313" key="4">
    <source>
        <dbReference type="Proteomes" id="UP000031443"/>
    </source>
</evidence>
<feature type="transmembrane region" description="Helical" evidence="2">
    <location>
        <begin position="210"/>
        <end position="227"/>
    </location>
</feature>
<proteinExistence type="predicted"/>
<keyword evidence="2" id="KW-0812">Transmembrane</keyword>
<gene>
    <name evidence="3" type="ORF">UY3_04023</name>
</gene>
<dbReference type="AlphaFoldDB" id="M7BN97"/>
<evidence type="ECO:0000313" key="3">
    <source>
        <dbReference type="EMBL" id="EMP38704.1"/>
    </source>
</evidence>
<keyword evidence="2" id="KW-1133">Transmembrane helix</keyword>
<evidence type="ECO:0000256" key="2">
    <source>
        <dbReference type="SAM" id="Phobius"/>
    </source>
</evidence>
<feature type="transmembrane region" description="Helical" evidence="2">
    <location>
        <begin position="233"/>
        <end position="255"/>
    </location>
</feature>
<keyword evidence="2" id="KW-0472">Membrane</keyword>